<comment type="caution">
    <text evidence="1">The sequence shown here is derived from an EMBL/GenBank/DDBJ whole genome shotgun (WGS) entry which is preliminary data.</text>
</comment>
<evidence type="ECO:0000313" key="2">
    <source>
        <dbReference type="Proteomes" id="UP000542210"/>
    </source>
</evidence>
<dbReference type="RefSeq" id="WP_184882964.1">
    <property type="nucleotide sequence ID" value="NZ_BOOV01000005.1"/>
</dbReference>
<organism evidence="1 2">
    <name type="scientific">Sphaerisporangium siamense</name>
    <dbReference type="NCBI Taxonomy" id="795645"/>
    <lineage>
        <taxon>Bacteria</taxon>
        <taxon>Bacillati</taxon>
        <taxon>Actinomycetota</taxon>
        <taxon>Actinomycetes</taxon>
        <taxon>Streptosporangiales</taxon>
        <taxon>Streptosporangiaceae</taxon>
        <taxon>Sphaerisporangium</taxon>
    </lineage>
</organism>
<accession>A0A7W7GAZ5</accession>
<gene>
    <name evidence="1" type="ORF">BJ982_004436</name>
</gene>
<name>A0A7W7GAZ5_9ACTN</name>
<dbReference type="Proteomes" id="UP000542210">
    <property type="component" value="Unassembled WGS sequence"/>
</dbReference>
<proteinExistence type="predicted"/>
<dbReference type="EMBL" id="JACHND010000001">
    <property type="protein sequence ID" value="MBB4702892.1"/>
    <property type="molecule type" value="Genomic_DNA"/>
</dbReference>
<dbReference type="AlphaFoldDB" id="A0A7W7GAZ5"/>
<evidence type="ECO:0000313" key="1">
    <source>
        <dbReference type="EMBL" id="MBB4702892.1"/>
    </source>
</evidence>
<protein>
    <submittedName>
        <fullName evidence="1">Uncharacterized protein</fullName>
    </submittedName>
</protein>
<reference evidence="1 2" key="1">
    <citation type="submission" date="2020-08" db="EMBL/GenBank/DDBJ databases">
        <title>Sequencing the genomes of 1000 actinobacteria strains.</title>
        <authorList>
            <person name="Klenk H.-P."/>
        </authorList>
    </citation>
    <scope>NUCLEOTIDE SEQUENCE [LARGE SCALE GENOMIC DNA]</scope>
    <source>
        <strain evidence="1 2">DSM 45784</strain>
    </source>
</reference>
<keyword evidence="2" id="KW-1185">Reference proteome</keyword>
<sequence>MTPVLSPQFRKALLRRHKKRQRNGLWCEKGCPFHRQVTAEEVWNTHIGGWTFMYVDTVDRMAKEGQFD</sequence>